<dbReference type="CDD" id="cd03249">
    <property type="entry name" value="ABC_MTABC3_MDL1_MDL2"/>
    <property type="match status" value="1"/>
</dbReference>
<dbReference type="Ensembl" id="ENSTRUT00000051354.2">
    <property type="protein sequence ID" value="ENSTRUP00000053815.2"/>
    <property type="gene ID" value="ENSTRUG00000008142.3"/>
</dbReference>
<evidence type="ECO:0000256" key="16">
    <source>
        <dbReference type="ARBA" id="ARBA00023206"/>
    </source>
</evidence>
<dbReference type="GeneTree" id="ENSGT00940000157680"/>
<evidence type="ECO:0000256" key="1">
    <source>
        <dbReference type="ARBA" id="ARBA00004448"/>
    </source>
</evidence>
<evidence type="ECO:0000313" key="25">
    <source>
        <dbReference type="Ensembl" id="ENSTRUP00000053815.2"/>
    </source>
</evidence>
<dbReference type="PANTHER" id="PTHR43394:SF1">
    <property type="entry name" value="ATP-BINDING CASSETTE SUB-FAMILY B MEMBER 10, MITOCHONDRIAL"/>
    <property type="match status" value="1"/>
</dbReference>
<feature type="transmembrane region" description="Helical" evidence="22">
    <location>
        <begin position="159"/>
        <end position="185"/>
    </location>
</feature>
<keyword evidence="8" id="KW-0067">ATP-binding</keyword>
<dbReference type="Pfam" id="PF00664">
    <property type="entry name" value="ABC_membrane"/>
    <property type="match status" value="1"/>
</dbReference>
<keyword evidence="9" id="KW-0460">Magnesium</keyword>
<dbReference type="GO" id="GO:0005743">
    <property type="term" value="C:mitochondrial inner membrane"/>
    <property type="evidence" value="ECO:0007669"/>
    <property type="project" value="UniProtKB-SubCell"/>
</dbReference>
<dbReference type="InterPro" id="IPR011527">
    <property type="entry name" value="ABC1_TM_dom"/>
</dbReference>
<evidence type="ECO:0000256" key="7">
    <source>
        <dbReference type="ARBA" id="ARBA00022792"/>
    </source>
</evidence>
<evidence type="ECO:0000256" key="11">
    <source>
        <dbReference type="ARBA" id="ARBA00022967"/>
    </source>
</evidence>
<dbReference type="PROSITE" id="PS00211">
    <property type="entry name" value="ABC_TRANSPORTER_1"/>
    <property type="match status" value="1"/>
</dbReference>
<reference evidence="25" key="2">
    <citation type="submission" date="2025-08" db="UniProtKB">
        <authorList>
            <consortium name="Ensembl"/>
        </authorList>
    </citation>
    <scope>IDENTIFICATION</scope>
</reference>
<name>A0A3B5KEJ2_TAKRU</name>
<keyword evidence="6" id="KW-0547">Nucleotide-binding</keyword>
<dbReference type="AlphaFoldDB" id="A0A3B5KEJ2"/>
<dbReference type="InParanoid" id="A0A3B5KEJ2"/>
<keyword evidence="5" id="KW-0479">Metal-binding</keyword>
<evidence type="ECO:0000256" key="20">
    <source>
        <dbReference type="ARBA" id="ARBA00075187"/>
    </source>
</evidence>
<comment type="catalytic activity">
    <reaction evidence="17">
        <text>biliverdin IXalpha(in) + ATP + H2O = biliverdin IXalpha(out) + ADP + phosphate + H(+)</text>
        <dbReference type="Rhea" id="RHEA:82359"/>
        <dbReference type="ChEBI" id="CHEBI:15377"/>
        <dbReference type="ChEBI" id="CHEBI:15378"/>
        <dbReference type="ChEBI" id="CHEBI:30616"/>
        <dbReference type="ChEBI" id="CHEBI:43474"/>
        <dbReference type="ChEBI" id="CHEBI:57991"/>
        <dbReference type="ChEBI" id="CHEBI:456216"/>
    </reaction>
    <physiologicalReaction direction="left-to-right" evidence="17">
        <dbReference type="Rhea" id="RHEA:82360"/>
    </physiologicalReaction>
</comment>
<dbReference type="InterPro" id="IPR027417">
    <property type="entry name" value="P-loop_NTPase"/>
</dbReference>
<dbReference type="GO" id="GO:0016887">
    <property type="term" value="F:ATP hydrolysis activity"/>
    <property type="evidence" value="ECO:0007669"/>
    <property type="project" value="Ensembl"/>
</dbReference>
<keyword evidence="13" id="KW-0007">Acetylation</keyword>
<evidence type="ECO:0000256" key="9">
    <source>
        <dbReference type="ARBA" id="ARBA00022842"/>
    </source>
</evidence>
<keyword evidence="16" id="KW-0318">Glutathionylation</keyword>
<evidence type="ECO:0000313" key="26">
    <source>
        <dbReference type="Proteomes" id="UP000005226"/>
    </source>
</evidence>
<proteinExistence type="inferred from homology"/>
<dbReference type="Proteomes" id="UP000005226">
    <property type="component" value="Chromosome 13"/>
</dbReference>
<organism evidence="25 26">
    <name type="scientific">Takifugu rubripes</name>
    <name type="common">Japanese pufferfish</name>
    <name type="synonym">Fugu rubripes</name>
    <dbReference type="NCBI Taxonomy" id="31033"/>
    <lineage>
        <taxon>Eukaryota</taxon>
        <taxon>Metazoa</taxon>
        <taxon>Chordata</taxon>
        <taxon>Craniata</taxon>
        <taxon>Vertebrata</taxon>
        <taxon>Euteleostomi</taxon>
        <taxon>Actinopterygii</taxon>
        <taxon>Neopterygii</taxon>
        <taxon>Teleostei</taxon>
        <taxon>Neoteleostei</taxon>
        <taxon>Acanthomorphata</taxon>
        <taxon>Eupercaria</taxon>
        <taxon>Tetraodontiformes</taxon>
        <taxon>Tetradontoidea</taxon>
        <taxon>Tetraodontidae</taxon>
        <taxon>Takifugu</taxon>
    </lineage>
</organism>
<feature type="domain" description="ABC transmembrane type-1" evidence="24">
    <location>
        <begin position="166"/>
        <end position="452"/>
    </location>
</feature>
<dbReference type="GO" id="GO:0005524">
    <property type="term" value="F:ATP binding"/>
    <property type="evidence" value="ECO:0007669"/>
    <property type="project" value="UniProtKB-KW"/>
</dbReference>
<evidence type="ECO:0000259" key="24">
    <source>
        <dbReference type="PROSITE" id="PS50929"/>
    </source>
</evidence>
<dbReference type="SUPFAM" id="SSF52540">
    <property type="entry name" value="P-loop containing nucleoside triphosphate hydrolases"/>
    <property type="match status" value="1"/>
</dbReference>
<sequence>MLLFIRVLRCTRGVFMNKFKLTQPRMLWLDQRLTSSVAFHRLKPATTIGATPVSYISLPGKDIVVLPCNRYRALHTPADQARIITNTHGAFASSSAASSPTPAESLKAPTVPTTTVPLDDVKRILKLAQSERCRLAGNGVSLLKDCLFKDVMMMSYQKFSLFVTPAAVGFLTISSAITMSAPFFLGKVIDTIYGSEIDTDTMTASLTSLCITLTGVFLCGSAANAARVYLMQISGQKIVRNLRALVFSSILRQEVAFFDQTRTGELINRLSVDTAVVGRSLTDNLSDGLRAVAQAVAGVSMMFYVSPSLASFVLLIVPPLAGLAIVYGRYLRSISKCTQDALARTTQLAEERISNMRTVRAFGKELSEVRAYRQKTDEVFFLAKKEAVIRAGFYGVTGLSGNIMILSVLYKGGLLMASQHLSVGELSSFLMYTFWVGISIAGLSSFYSELMKGFGAGTRLWELLDRQPEFPLNEGLVLPPEQLKGQLEFCNVSFSYPTRKDAPIFRNLNLNVPAGTIMAVVGSSGSGKSTLVSLLLRLYDTDAGYITIDGHDIRDLNPYWLRSQIGTVSQEPVLFSCSIRDNIAYGAVDPEAVSNEDIFRAARVANAYNFIQAFPKGFDTVVGEKGVLLSGGQKQRIAIARALLKNPRILLLDEATSALDAENELLVQEALERLMDGRTVMVIAHRLTTIQNAHAVAVLDQQHIAEVGQHRELLANRQGLFRKLMEKQAFLQEEQKQALR</sequence>
<evidence type="ECO:0000256" key="10">
    <source>
        <dbReference type="ARBA" id="ARBA00022946"/>
    </source>
</evidence>
<evidence type="ECO:0000256" key="18">
    <source>
        <dbReference type="ARBA" id="ARBA00055589"/>
    </source>
</evidence>
<keyword evidence="14" id="KW-0496">Mitochondrion</keyword>
<keyword evidence="11" id="KW-1278">Translocase</keyword>
<dbReference type="GO" id="GO:0070455">
    <property type="term" value="P:positive regulation of heme biosynthetic process"/>
    <property type="evidence" value="ECO:0007669"/>
    <property type="project" value="Ensembl"/>
</dbReference>
<keyword evidence="12 22" id="KW-1133">Transmembrane helix</keyword>
<gene>
    <name evidence="25" type="primary">abcb10</name>
</gene>
<evidence type="ECO:0000256" key="3">
    <source>
        <dbReference type="ARBA" id="ARBA00022448"/>
    </source>
</evidence>
<dbReference type="InterPro" id="IPR039421">
    <property type="entry name" value="Type_1_exporter"/>
</dbReference>
<reference evidence="25 26" key="1">
    <citation type="journal article" date="2011" name="Genome Biol. Evol.">
        <title>Integration of the genetic map and genome assembly of fugu facilitates insights into distinct features of genome evolution in teleosts and mammals.</title>
        <authorList>
            <person name="Kai W."/>
            <person name="Kikuchi K."/>
            <person name="Tohari S."/>
            <person name="Chew A.K."/>
            <person name="Tay A."/>
            <person name="Fujiwara A."/>
            <person name="Hosoya S."/>
            <person name="Suetake H."/>
            <person name="Naruse K."/>
            <person name="Brenner S."/>
            <person name="Suzuki Y."/>
            <person name="Venkatesh B."/>
        </authorList>
    </citation>
    <scope>NUCLEOTIDE SEQUENCE [LARGE SCALE GENOMIC DNA]</scope>
</reference>
<dbReference type="Gene3D" id="3.40.50.300">
    <property type="entry name" value="P-loop containing nucleotide triphosphate hydrolases"/>
    <property type="match status" value="1"/>
</dbReference>
<dbReference type="STRING" id="31033.ENSTRUP00000053815"/>
<comment type="function">
    <text evidence="18">ATP-dependent transporter located in the mitochondrial inner membrane that catalyzes the export of biliverdin from the mitochondrial matrix, and plays a crucial role in hemoglobin synthesis and antioxidative stress. Participates in the early step of the heme biosynthetic process during insertion of iron into protoporphyrin IX (PPIX). Involved in the stabilization of the iron transporter mitoferrin-1/SLC25A37. In addition may be involved in mitochondrial unfolded protein response (UPRmt) signaling pathway, although ABCB10 probably does not participate in peptide export from mitochondria.</text>
</comment>
<evidence type="ECO:0000256" key="2">
    <source>
        <dbReference type="ARBA" id="ARBA00005580"/>
    </source>
</evidence>
<dbReference type="InterPro" id="IPR003593">
    <property type="entry name" value="AAA+_ATPase"/>
</dbReference>
<dbReference type="Gene3D" id="1.20.1560.10">
    <property type="entry name" value="ABC transporter type 1, transmembrane domain"/>
    <property type="match status" value="1"/>
</dbReference>
<dbReference type="GO" id="GO:0090374">
    <property type="term" value="P:oligopeptide export from mitochondrion"/>
    <property type="evidence" value="ECO:0007669"/>
    <property type="project" value="TreeGrafter"/>
</dbReference>
<protein>
    <recommendedName>
        <fullName evidence="19">ATP-binding cassette sub-family B member 10, mitochondrial</fullName>
    </recommendedName>
    <alternativeName>
        <fullName evidence="20">ABC-mitochondrial erythroid protein</fullName>
    </alternativeName>
    <alternativeName>
        <fullName evidence="21">ATP-binding cassette transporter 10</fullName>
    </alternativeName>
</protein>
<dbReference type="FunFam" id="1.20.1560.10:FF:000048">
    <property type="entry name" value="ATP-binding cassette sub-family B member 10, mitochondrial"/>
    <property type="match status" value="1"/>
</dbReference>
<keyword evidence="4 22" id="KW-0812">Transmembrane</keyword>
<evidence type="ECO:0000256" key="17">
    <source>
        <dbReference type="ARBA" id="ARBA00052250"/>
    </source>
</evidence>
<feature type="transmembrane region" description="Helical" evidence="22">
    <location>
        <begin position="205"/>
        <end position="230"/>
    </location>
</feature>
<dbReference type="PROSITE" id="PS50893">
    <property type="entry name" value="ABC_TRANSPORTER_2"/>
    <property type="match status" value="1"/>
</dbReference>
<dbReference type="SMART" id="SM00382">
    <property type="entry name" value="AAA"/>
    <property type="match status" value="1"/>
</dbReference>
<keyword evidence="7" id="KW-0999">Mitochondrion inner membrane</keyword>
<keyword evidence="10" id="KW-0809">Transit peptide</keyword>
<dbReference type="InterPro" id="IPR017871">
    <property type="entry name" value="ABC_transporter-like_CS"/>
</dbReference>
<dbReference type="SUPFAM" id="SSF90123">
    <property type="entry name" value="ABC transporter transmembrane region"/>
    <property type="match status" value="1"/>
</dbReference>
<evidence type="ECO:0000256" key="21">
    <source>
        <dbReference type="ARBA" id="ARBA00083334"/>
    </source>
</evidence>
<evidence type="ECO:0000256" key="4">
    <source>
        <dbReference type="ARBA" id="ARBA00022692"/>
    </source>
</evidence>
<dbReference type="InterPro" id="IPR003439">
    <property type="entry name" value="ABC_transporter-like_ATP-bd"/>
</dbReference>
<evidence type="ECO:0000256" key="12">
    <source>
        <dbReference type="ARBA" id="ARBA00022989"/>
    </source>
</evidence>
<evidence type="ECO:0000256" key="5">
    <source>
        <dbReference type="ARBA" id="ARBA00022723"/>
    </source>
</evidence>
<reference evidence="25" key="3">
    <citation type="submission" date="2025-09" db="UniProtKB">
        <authorList>
            <consortium name="Ensembl"/>
        </authorList>
    </citation>
    <scope>IDENTIFICATION</scope>
</reference>
<feature type="transmembrane region" description="Helical" evidence="22">
    <location>
        <begin position="391"/>
        <end position="410"/>
    </location>
</feature>
<keyword evidence="26" id="KW-1185">Reference proteome</keyword>
<accession>A0A3B5KEJ2</accession>
<dbReference type="FunCoup" id="A0A3B5KEJ2">
    <property type="interactions" value="918"/>
</dbReference>
<feature type="transmembrane region" description="Helical" evidence="22">
    <location>
        <begin position="430"/>
        <end position="450"/>
    </location>
</feature>
<evidence type="ECO:0000256" key="22">
    <source>
        <dbReference type="SAM" id="Phobius"/>
    </source>
</evidence>
<evidence type="ECO:0000256" key="19">
    <source>
        <dbReference type="ARBA" id="ARBA00072683"/>
    </source>
</evidence>
<feature type="transmembrane region" description="Helical" evidence="22">
    <location>
        <begin position="312"/>
        <end position="330"/>
    </location>
</feature>
<dbReference type="GO" id="GO:0030218">
    <property type="term" value="P:erythrocyte differentiation"/>
    <property type="evidence" value="ECO:0007669"/>
    <property type="project" value="Ensembl"/>
</dbReference>
<feature type="domain" description="ABC transporter" evidence="23">
    <location>
        <begin position="487"/>
        <end position="726"/>
    </location>
</feature>
<dbReference type="GO" id="GO:0046872">
    <property type="term" value="F:metal ion binding"/>
    <property type="evidence" value="ECO:0007669"/>
    <property type="project" value="UniProtKB-KW"/>
</dbReference>
<evidence type="ECO:0000259" key="23">
    <source>
        <dbReference type="PROSITE" id="PS50893"/>
    </source>
</evidence>
<keyword evidence="15 22" id="KW-0472">Membrane</keyword>
<evidence type="ECO:0000256" key="8">
    <source>
        <dbReference type="ARBA" id="ARBA00022840"/>
    </source>
</evidence>
<evidence type="ECO:0000256" key="13">
    <source>
        <dbReference type="ARBA" id="ARBA00022990"/>
    </source>
</evidence>
<dbReference type="GO" id="GO:0042802">
    <property type="term" value="F:identical protein binding"/>
    <property type="evidence" value="ECO:0007669"/>
    <property type="project" value="UniProtKB-ARBA"/>
</dbReference>
<evidence type="ECO:0000256" key="15">
    <source>
        <dbReference type="ARBA" id="ARBA00023136"/>
    </source>
</evidence>
<comment type="subcellular location">
    <subcellularLocation>
        <location evidence="1">Mitochondrion inner membrane</location>
        <topology evidence="1">Multi-pass membrane protein</topology>
    </subcellularLocation>
</comment>
<dbReference type="FunFam" id="3.40.50.300:FF:000403">
    <property type="entry name" value="ATP-binding cassette sub-family B member 8, mitochondrial"/>
    <property type="match status" value="1"/>
</dbReference>
<comment type="similarity">
    <text evidence="2">Belongs to the ABC transporter superfamily. ABCB family. Mitochondrial peptide exporter (TC 3.A.1.212) subfamily.</text>
</comment>
<dbReference type="OMA" id="MYTGHTL"/>
<dbReference type="InterPro" id="IPR036640">
    <property type="entry name" value="ABC1_TM_sf"/>
</dbReference>
<keyword evidence="3" id="KW-0813">Transport</keyword>
<dbReference type="PANTHER" id="PTHR43394">
    <property type="entry name" value="ATP-DEPENDENT PERMEASE MDL1, MITOCHONDRIAL"/>
    <property type="match status" value="1"/>
</dbReference>
<evidence type="ECO:0000256" key="14">
    <source>
        <dbReference type="ARBA" id="ARBA00023128"/>
    </source>
</evidence>
<dbReference type="Pfam" id="PF00005">
    <property type="entry name" value="ABC_tran"/>
    <property type="match status" value="1"/>
</dbReference>
<dbReference type="PROSITE" id="PS50929">
    <property type="entry name" value="ABC_TM1F"/>
    <property type="match status" value="1"/>
</dbReference>
<evidence type="ECO:0000256" key="6">
    <source>
        <dbReference type="ARBA" id="ARBA00022741"/>
    </source>
</evidence>
<dbReference type="CDD" id="cd18573">
    <property type="entry name" value="ABC_6TM_ABCB10_like"/>
    <property type="match status" value="1"/>
</dbReference>
<dbReference type="GO" id="GO:0015421">
    <property type="term" value="F:ABC-type oligopeptide transporter activity"/>
    <property type="evidence" value="ECO:0007669"/>
    <property type="project" value="TreeGrafter"/>
</dbReference>